<dbReference type="OrthoDB" id="763901at2759"/>
<comment type="caution">
    <text evidence="1">The sequence shown here is derived from an EMBL/GenBank/DDBJ whole genome shotgun (WGS) entry which is preliminary data.</text>
</comment>
<reference evidence="1 2" key="1">
    <citation type="journal article" date="2020" name="Nat. Food">
        <title>A phased Vanilla planifolia genome enables genetic improvement of flavour and production.</title>
        <authorList>
            <person name="Hasing T."/>
            <person name="Tang H."/>
            <person name="Brym M."/>
            <person name="Khazi F."/>
            <person name="Huang T."/>
            <person name="Chambers A.H."/>
        </authorList>
    </citation>
    <scope>NUCLEOTIDE SEQUENCE [LARGE SCALE GENOMIC DNA]</scope>
    <source>
        <tissue evidence="1">Leaf</tissue>
    </source>
</reference>
<evidence type="ECO:0000313" key="1">
    <source>
        <dbReference type="EMBL" id="KAG0479436.1"/>
    </source>
</evidence>
<dbReference type="Proteomes" id="UP000636800">
    <property type="component" value="Chromosome 5"/>
</dbReference>
<accession>A0A835QTM9</accession>
<organism evidence="1 2">
    <name type="scientific">Vanilla planifolia</name>
    <name type="common">Vanilla</name>
    <dbReference type="NCBI Taxonomy" id="51239"/>
    <lineage>
        <taxon>Eukaryota</taxon>
        <taxon>Viridiplantae</taxon>
        <taxon>Streptophyta</taxon>
        <taxon>Embryophyta</taxon>
        <taxon>Tracheophyta</taxon>
        <taxon>Spermatophyta</taxon>
        <taxon>Magnoliopsida</taxon>
        <taxon>Liliopsida</taxon>
        <taxon>Asparagales</taxon>
        <taxon>Orchidaceae</taxon>
        <taxon>Vanilloideae</taxon>
        <taxon>Vanilleae</taxon>
        <taxon>Vanilla</taxon>
    </lineage>
</organism>
<dbReference type="AlphaFoldDB" id="A0A835QTM9"/>
<sequence length="79" mass="8895">MKATSQDDQGGLVWMKSYHLLDDKFVVPIKRGSGAKELRKGAAPRRAMLIMTYQAKRALSINKEKGSDQREVEGIDDQM</sequence>
<evidence type="ECO:0000313" key="2">
    <source>
        <dbReference type="Proteomes" id="UP000636800"/>
    </source>
</evidence>
<gene>
    <name evidence="1" type="ORF">HPP92_010294</name>
</gene>
<protein>
    <submittedName>
        <fullName evidence="1">Uncharacterized protein</fullName>
    </submittedName>
</protein>
<name>A0A835QTM9_VANPL</name>
<dbReference type="EMBL" id="JADCNL010000005">
    <property type="protein sequence ID" value="KAG0479436.1"/>
    <property type="molecule type" value="Genomic_DNA"/>
</dbReference>
<proteinExistence type="predicted"/>
<keyword evidence="2" id="KW-1185">Reference proteome</keyword>